<dbReference type="Proteomes" id="UP001501645">
    <property type="component" value="Unassembled WGS sequence"/>
</dbReference>
<keyword evidence="3" id="KW-0804">Transcription</keyword>
<dbReference type="SUPFAM" id="SSF47413">
    <property type="entry name" value="lambda repressor-like DNA-binding domains"/>
    <property type="match status" value="1"/>
</dbReference>
<gene>
    <name evidence="5" type="ORF">GCM10023351_32220</name>
</gene>
<dbReference type="EMBL" id="BAABKO010000006">
    <property type="protein sequence ID" value="GAA4784231.1"/>
    <property type="molecule type" value="Genomic_DNA"/>
</dbReference>
<evidence type="ECO:0000313" key="5">
    <source>
        <dbReference type="EMBL" id="GAA4784231.1"/>
    </source>
</evidence>
<comment type="caution">
    <text evidence="5">The sequence shown here is derived from an EMBL/GenBank/DDBJ whole genome shotgun (WGS) entry which is preliminary data.</text>
</comment>
<sequence>MVEKAARARRVSMVDVAREAGVSQKTVSRVVNDEPYVAVDVRERVLAVIERLGFRPNAAARALVTRRSHRIGVVAMGGTTLHGPTSVLAGVEAAARRAGYTLSVIRTEPGGRDEIQAAVDALAGQGVEAVVISEPVDVGGAPIDIPEGVEVLTFGMGNATSHPRELVVGADESGCARDATDHLLAQGHAVVDHIAGPSDWLSSRSRTAGWRRALVDGGVAPPEPVAGDWTPAGGFSAMSALIDRGGCTAVFVANDQMAIGAMSAIQRAGLRVPEDVAVVGFDDIDVAAYLAVPLTTVRQDFAETSRVGMHRLLRALDGHVHDDLHRTLPAQLVIRASSTASPAAG</sequence>
<evidence type="ECO:0000259" key="4">
    <source>
        <dbReference type="PROSITE" id="PS50932"/>
    </source>
</evidence>
<dbReference type="PANTHER" id="PTHR30146">
    <property type="entry name" value="LACI-RELATED TRANSCRIPTIONAL REPRESSOR"/>
    <property type="match status" value="1"/>
</dbReference>
<dbReference type="PANTHER" id="PTHR30146:SF109">
    <property type="entry name" value="HTH-TYPE TRANSCRIPTIONAL REGULATOR GALS"/>
    <property type="match status" value="1"/>
</dbReference>
<dbReference type="SMART" id="SM00354">
    <property type="entry name" value="HTH_LACI"/>
    <property type="match status" value="1"/>
</dbReference>
<dbReference type="Gene3D" id="3.40.50.2300">
    <property type="match status" value="2"/>
</dbReference>
<dbReference type="Gene3D" id="1.10.260.40">
    <property type="entry name" value="lambda repressor-like DNA-binding domains"/>
    <property type="match status" value="1"/>
</dbReference>
<dbReference type="SUPFAM" id="SSF53822">
    <property type="entry name" value="Periplasmic binding protein-like I"/>
    <property type="match status" value="1"/>
</dbReference>
<reference evidence="6" key="1">
    <citation type="journal article" date="2019" name="Int. J. Syst. Evol. Microbiol.">
        <title>The Global Catalogue of Microorganisms (GCM) 10K type strain sequencing project: providing services to taxonomists for standard genome sequencing and annotation.</title>
        <authorList>
            <consortium name="The Broad Institute Genomics Platform"/>
            <consortium name="The Broad Institute Genome Sequencing Center for Infectious Disease"/>
            <person name="Wu L."/>
            <person name="Ma J."/>
        </authorList>
    </citation>
    <scope>NUCLEOTIDE SEQUENCE [LARGE SCALE GENOMIC DNA]</scope>
    <source>
        <strain evidence="6">JCM 18537</strain>
    </source>
</reference>
<dbReference type="PROSITE" id="PS00356">
    <property type="entry name" value="HTH_LACI_1"/>
    <property type="match status" value="1"/>
</dbReference>
<evidence type="ECO:0000256" key="2">
    <source>
        <dbReference type="ARBA" id="ARBA00023125"/>
    </source>
</evidence>
<dbReference type="RefSeq" id="WP_345441543.1">
    <property type="nucleotide sequence ID" value="NZ_BAABKO010000006.1"/>
</dbReference>
<dbReference type="Pfam" id="PF13377">
    <property type="entry name" value="Peripla_BP_3"/>
    <property type="match status" value="1"/>
</dbReference>
<dbReference type="CDD" id="cd01392">
    <property type="entry name" value="HTH_LacI"/>
    <property type="match status" value="1"/>
</dbReference>
<keyword evidence="6" id="KW-1185">Reference proteome</keyword>
<dbReference type="InterPro" id="IPR046335">
    <property type="entry name" value="LacI/GalR-like_sensor"/>
</dbReference>
<dbReference type="PRINTS" id="PR00036">
    <property type="entry name" value="HTHLACI"/>
</dbReference>
<keyword evidence="2 5" id="KW-0238">DNA-binding</keyword>
<evidence type="ECO:0000256" key="3">
    <source>
        <dbReference type="ARBA" id="ARBA00023163"/>
    </source>
</evidence>
<dbReference type="InterPro" id="IPR010982">
    <property type="entry name" value="Lambda_DNA-bd_dom_sf"/>
</dbReference>
<dbReference type="InterPro" id="IPR000843">
    <property type="entry name" value="HTH_LacI"/>
</dbReference>
<evidence type="ECO:0000313" key="6">
    <source>
        <dbReference type="Proteomes" id="UP001501645"/>
    </source>
</evidence>
<dbReference type="InterPro" id="IPR028082">
    <property type="entry name" value="Peripla_BP_I"/>
</dbReference>
<dbReference type="CDD" id="cd01574">
    <property type="entry name" value="PBP1_LacI"/>
    <property type="match status" value="1"/>
</dbReference>
<evidence type="ECO:0000256" key="1">
    <source>
        <dbReference type="ARBA" id="ARBA00023015"/>
    </source>
</evidence>
<accession>A0ABP9APY9</accession>
<proteinExistence type="predicted"/>
<dbReference type="Pfam" id="PF00356">
    <property type="entry name" value="LacI"/>
    <property type="match status" value="1"/>
</dbReference>
<feature type="domain" description="HTH lacI-type" evidence="4">
    <location>
        <begin position="11"/>
        <end position="65"/>
    </location>
</feature>
<dbReference type="GO" id="GO:0003677">
    <property type="term" value="F:DNA binding"/>
    <property type="evidence" value="ECO:0007669"/>
    <property type="project" value="UniProtKB-KW"/>
</dbReference>
<protein>
    <submittedName>
        <fullName evidence="5">LacI family DNA-binding transcriptional regulator</fullName>
    </submittedName>
</protein>
<keyword evidence="1" id="KW-0805">Transcription regulation</keyword>
<dbReference type="PROSITE" id="PS50932">
    <property type="entry name" value="HTH_LACI_2"/>
    <property type="match status" value="1"/>
</dbReference>
<name>A0ABP9APY9_9MICO</name>
<organism evidence="5 6">
    <name type="scientific">Microbacterium gilvum</name>
    <dbReference type="NCBI Taxonomy" id="1336204"/>
    <lineage>
        <taxon>Bacteria</taxon>
        <taxon>Bacillati</taxon>
        <taxon>Actinomycetota</taxon>
        <taxon>Actinomycetes</taxon>
        <taxon>Micrococcales</taxon>
        <taxon>Microbacteriaceae</taxon>
        <taxon>Microbacterium</taxon>
    </lineage>
</organism>